<feature type="compositionally biased region" description="Basic and acidic residues" evidence="1">
    <location>
        <begin position="1"/>
        <end position="15"/>
    </location>
</feature>
<accession>L9VNN8</accession>
<evidence type="ECO:0000313" key="3">
    <source>
        <dbReference type="Proteomes" id="UP000011599"/>
    </source>
</evidence>
<dbReference type="Proteomes" id="UP000011599">
    <property type="component" value="Unassembled WGS sequence"/>
</dbReference>
<feature type="region of interest" description="Disordered" evidence="1">
    <location>
        <begin position="1"/>
        <end position="30"/>
    </location>
</feature>
<proteinExistence type="predicted"/>
<keyword evidence="3" id="KW-1185">Reference proteome</keyword>
<sequence>MTEETNDRDANRNDDGGIVSRIKGVFSRDD</sequence>
<reference evidence="2 3" key="1">
    <citation type="journal article" date="2014" name="PLoS Genet.">
        <title>Phylogenetically driven sequencing of extremely halophilic archaea reveals strategies for static and dynamic osmo-response.</title>
        <authorList>
            <person name="Becker E.A."/>
            <person name="Seitzer P.M."/>
            <person name="Tritt A."/>
            <person name="Larsen D."/>
            <person name="Krusor M."/>
            <person name="Yao A.I."/>
            <person name="Wu D."/>
            <person name="Madern D."/>
            <person name="Eisen J.A."/>
            <person name="Darling A.E."/>
            <person name="Facciotti M.T."/>
        </authorList>
    </citation>
    <scope>NUCLEOTIDE SEQUENCE [LARGE SCALE GENOMIC DNA]</scope>
    <source>
        <strain evidence="2 3">GA33</strain>
    </source>
</reference>
<evidence type="ECO:0000256" key="1">
    <source>
        <dbReference type="SAM" id="MobiDB-lite"/>
    </source>
</evidence>
<evidence type="ECO:0000313" key="2">
    <source>
        <dbReference type="EMBL" id="ELY38577.1"/>
    </source>
</evidence>
<organism evidence="2 3">
    <name type="scientific">Natronorubrum tibetense GA33</name>
    <dbReference type="NCBI Taxonomy" id="1114856"/>
    <lineage>
        <taxon>Archaea</taxon>
        <taxon>Methanobacteriati</taxon>
        <taxon>Methanobacteriota</taxon>
        <taxon>Stenosarchaea group</taxon>
        <taxon>Halobacteria</taxon>
        <taxon>Halobacteriales</taxon>
        <taxon>Natrialbaceae</taxon>
        <taxon>Natronorubrum</taxon>
    </lineage>
</organism>
<protein>
    <submittedName>
        <fullName evidence="2">Uncharacterized protein</fullName>
    </submittedName>
</protein>
<dbReference type="AlphaFoldDB" id="L9VNN8"/>
<gene>
    <name evidence="2" type="ORF">C496_18182</name>
</gene>
<comment type="caution">
    <text evidence="2">The sequence shown here is derived from an EMBL/GenBank/DDBJ whole genome shotgun (WGS) entry which is preliminary data.</text>
</comment>
<dbReference type="EMBL" id="AOHW01000042">
    <property type="protein sequence ID" value="ELY38577.1"/>
    <property type="molecule type" value="Genomic_DNA"/>
</dbReference>
<name>L9VNN8_9EURY</name>